<dbReference type="EMBL" id="QPID01000005">
    <property type="protein sequence ID" value="RCU49848.1"/>
    <property type="molecule type" value="Genomic_DNA"/>
</dbReference>
<keyword evidence="3 4" id="KW-0342">GTP-binding</keyword>
<feature type="binding site" evidence="4">
    <location>
        <begin position="17"/>
        <end position="24"/>
    </location>
    <ligand>
        <name>ATP</name>
        <dbReference type="ChEBI" id="CHEBI:30616"/>
    </ligand>
</feature>
<evidence type="ECO:0000256" key="4">
    <source>
        <dbReference type="HAMAP-Rule" id="MF_00636"/>
    </source>
</evidence>
<evidence type="ECO:0000313" key="7">
    <source>
        <dbReference type="EMBL" id="RCU49848.1"/>
    </source>
</evidence>
<keyword evidence="1 4" id="KW-0547">Nucleotide-binding</keyword>
<proteinExistence type="inferred from homology"/>
<dbReference type="InterPro" id="IPR027417">
    <property type="entry name" value="P-loop_NTPase"/>
</dbReference>
<gene>
    <name evidence="7" type="ORF">DU002_09445</name>
</gene>
<reference evidence="7 8" key="1">
    <citation type="submission" date="2018-07" db="EMBL/GenBank/DDBJ databases">
        <title>Corallincola holothuriorum sp. nov., a new facultative anaerobe isolated from sea cucumber Apostichopus japonicus.</title>
        <authorList>
            <person name="Xia H."/>
        </authorList>
    </citation>
    <scope>NUCLEOTIDE SEQUENCE [LARGE SCALE GENOMIC DNA]</scope>
    <source>
        <strain evidence="7 8">C4</strain>
    </source>
</reference>
<name>A0A368NHB2_9GAMM</name>
<dbReference type="RefSeq" id="WP_114338134.1">
    <property type="nucleotide sequence ID" value="NZ_QPID01000005.1"/>
</dbReference>
<dbReference type="HAMAP" id="MF_00636">
    <property type="entry name" value="RapZ_like"/>
    <property type="match status" value="1"/>
</dbReference>
<feature type="domain" description="RapZ C-terminal" evidence="6">
    <location>
        <begin position="171"/>
        <end position="288"/>
    </location>
</feature>
<dbReference type="InterPro" id="IPR053931">
    <property type="entry name" value="RapZ_C"/>
</dbReference>
<feature type="domain" description="RapZ-like N-terminal" evidence="5">
    <location>
        <begin position="12"/>
        <end position="164"/>
    </location>
</feature>
<evidence type="ECO:0000256" key="1">
    <source>
        <dbReference type="ARBA" id="ARBA00022741"/>
    </source>
</evidence>
<dbReference type="NCBIfam" id="NF003828">
    <property type="entry name" value="PRK05416.1"/>
    <property type="match status" value="1"/>
</dbReference>
<dbReference type="OrthoDB" id="9784461at2"/>
<accession>A0A368NHB2</accession>
<keyword evidence="2 4" id="KW-0067">ATP-binding</keyword>
<dbReference type="SUPFAM" id="SSF52540">
    <property type="entry name" value="P-loop containing nucleoside triphosphate hydrolases"/>
    <property type="match status" value="1"/>
</dbReference>
<organism evidence="7 8">
    <name type="scientific">Corallincola holothuriorum</name>
    <dbReference type="NCBI Taxonomy" id="2282215"/>
    <lineage>
        <taxon>Bacteria</taxon>
        <taxon>Pseudomonadati</taxon>
        <taxon>Pseudomonadota</taxon>
        <taxon>Gammaproteobacteria</taxon>
        <taxon>Alteromonadales</taxon>
        <taxon>Psychromonadaceae</taxon>
        <taxon>Corallincola</taxon>
    </lineage>
</organism>
<sequence>MTSTDVAAKPKLTIVSGRSGSGKSVALRVLEDLGHYCVDNLPVAMLPTLVAQVSGHYSDIAVSIDVRNLPEDPHTLETILDLLCQQCRCTVLFMDAQQSALIQRFSETRRLHPLSKHGVSLEQAIEAEQRLLEPLISRADLQIDSSQLSIHQLSDLVRERLLGNADRHLVLVFESFGFKYGIPQDADYVFDARFLPNPHWEPELRPMTGLDAPVEQFFSRQPIVAKFIWQINNLLNTWLPHLELNNRSYVTVAIGCTGGQHRSVFIAETLAKQFKELRNEIQIRHRELGH</sequence>
<evidence type="ECO:0000256" key="3">
    <source>
        <dbReference type="ARBA" id="ARBA00023134"/>
    </source>
</evidence>
<dbReference type="GO" id="GO:0005525">
    <property type="term" value="F:GTP binding"/>
    <property type="evidence" value="ECO:0007669"/>
    <property type="project" value="UniProtKB-UniRule"/>
</dbReference>
<evidence type="ECO:0000313" key="8">
    <source>
        <dbReference type="Proteomes" id="UP000252558"/>
    </source>
</evidence>
<dbReference type="Pfam" id="PF22740">
    <property type="entry name" value="PapZ_C"/>
    <property type="match status" value="1"/>
</dbReference>
<evidence type="ECO:0000259" key="6">
    <source>
        <dbReference type="Pfam" id="PF22740"/>
    </source>
</evidence>
<dbReference type="PANTHER" id="PTHR30448">
    <property type="entry name" value="RNASE ADAPTER PROTEIN RAPZ"/>
    <property type="match status" value="1"/>
</dbReference>
<protein>
    <submittedName>
        <fullName evidence="7">RNase adapter RapZ</fullName>
    </submittedName>
</protein>
<dbReference type="PANTHER" id="PTHR30448:SF0">
    <property type="entry name" value="RNASE ADAPTER PROTEIN RAPZ"/>
    <property type="match status" value="1"/>
</dbReference>
<dbReference type="PIRSF" id="PIRSF005052">
    <property type="entry name" value="P-loopkin"/>
    <property type="match status" value="1"/>
</dbReference>
<evidence type="ECO:0000256" key="2">
    <source>
        <dbReference type="ARBA" id="ARBA00022840"/>
    </source>
</evidence>
<dbReference type="GO" id="GO:0005524">
    <property type="term" value="F:ATP binding"/>
    <property type="evidence" value="ECO:0007669"/>
    <property type="project" value="UniProtKB-UniRule"/>
</dbReference>
<keyword evidence="8" id="KW-1185">Reference proteome</keyword>
<dbReference type="Pfam" id="PF03668">
    <property type="entry name" value="RapZ-like_N"/>
    <property type="match status" value="1"/>
</dbReference>
<dbReference type="InterPro" id="IPR053930">
    <property type="entry name" value="RapZ-like_N"/>
</dbReference>
<comment type="caution">
    <text evidence="7">The sequence shown here is derived from an EMBL/GenBank/DDBJ whole genome shotgun (WGS) entry which is preliminary data.</text>
</comment>
<evidence type="ECO:0000259" key="5">
    <source>
        <dbReference type="Pfam" id="PF03668"/>
    </source>
</evidence>
<dbReference type="InterPro" id="IPR005337">
    <property type="entry name" value="RapZ-like"/>
</dbReference>
<feature type="binding site" evidence="4">
    <location>
        <begin position="65"/>
        <end position="68"/>
    </location>
    <ligand>
        <name>GTP</name>
        <dbReference type="ChEBI" id="CHEBI:37565"/>
    </ligand>
</feature>
<dbReference type="AlphaFoldDB" id="A0A368NHB2"/>
<dbReference type="Proteomes" id="UP000252558">
    <property type="component" value="Unassembled WGS sequence"/>
</dbReference>